<name>E5BF09_9FUSO</name>
<evidence type="ECO:0000313" key="2">
    <source>
        <dbReference type="Proteomes" id="UP000002975"/>
    </source>
</evidence>
<sequence>MEGKMIIYDKAIRVFTRKQLREMLPILSGRVFLREKKINLEISVRIPYKKIGYTVEDMLKDYPSVKKYSELKLFYNIHASGYNLNSLTKKYNLVEGALGRILESKVSFEGNAKNFHYILDYSDKVKEFIWDNYEIIPYKDHTEIFSTVENLKEFKEQFDIEREILLEPFEKKYHIAFGGNLSIFLNRKIKNAEN</sequence>
<reference evidence="1 2" key="1">
    <citation type="submission" date="2009-02" db="EMBL/GenBank/DDBJ databases">
        <title>The Genome Sequence of Fusobacterium sp. 3_1_5R.</title>
        <authorList>
            <consortium name="The Broad Institute Genome Sequencing Platform"/>
            <person name="Ward D."/>
            <person name="Young S.K."/>
            <person name="Kodira C.D."/>
            <person name="Zeng Q."/>
            <person name="Koehrsen M."/>
            <person name="Alvarado L."/>
            <person name="Berlin A."/>
            <person name="Borenstein D."/>
            <person name="Chen Z."/>
            <person name="Engels R."/>
            <person name="Freedman E."/>
            <person name="Gellesch M."/>
            <person name="Goldberg J."/>
            <person name="Griggs A."/>
            <person name="Gujja S."/>
            <person name="Heiman D."/>
            <person name="Hepburn T."/>
            <person name="Howarth C."/>
            <person name="Jen D."/>
            <person name="Larson L."/>
            <person name="Lewis B."/>
            <person name="Mehta T."/>
            <person name="Park D."/>
            <person name="Pearson M."/>
            <person name="Roberts A."/>
            <person name="Saif S."/>
            <person name="Shea T."/>
            <person name="Shenoy N."/>
            <person name="Sisk P."/>
            <person name="Stolte C."/>
            <person name="Sykes S."/>
            <person name="Walk T."/>
            <person name="White J."/>
            <person name="Yandava C."/>
            <person name="Allen-Vercoe E."/>
            <person name="Strauss J."/>
            <person name="Ambrose C."/>
            <person name="Lander E."/>
            <person name="Nusbaum C."/>
            <person name="Galagan J."/>
            <person name="Birren B."/>
        </authorList>
    </citation>
    <scope>NUCLEOTIDE SEQUENCE [LARGE SCALE GENOMIC DNA]</scope>
    <source>
        <strain evidence="1 2">3_1_5R</strain>
    </source>
</reference>
<dbReference type="AlphaFoldDB" id="E5BF09"/>
<protein>
    <submittedName>
        <fullName evidence="1">Uncharacterized protein</fullName>
    </submittedName>
</protein>
<keyword evidence="2" id="KW-1185">Reference proteome</keyword>
<proteinExistence type="predicted"/>
<dbReference type="BioCyc" id="FSP469605-HMP:GTSP-189-MONOMER"/>
<organism evidence="1 2">
    <name type="scientific">Fusobacterium gonidiaformans 3-1-5R</name>
    <dbReference type="NCBI Taxonomy" id="469605"/>
    <lineage>
        <taxon>Bacteria</taxon>
        <taxon>Fusobacteriati</taxon>
        <taxon>Fusobacteriota</taxon>
        <taxon>Fusobacteriia</taxon>
        <taxon>Fusobacteriales</taxon>
        <taxon>Fusobacteriaceae</taxon>
        <taxon>Fusobacterium</taxon>
    </lineage>
</organism>
<dbReference type="HOGENOM" id="CLU_1400705_0_0_0"/>
<evidence type="ECO:0000313" key="1">
    <source>
        <dbReference type="EMBL" id="EFS20690.1"/>
    </source>
</evidence>
<accession>E5BF09</accession>
<dbReference type="EMBL" id="GG657971">
    <property type="protein sequence ID" value="EFS20690.1"/>
    <property type="molecule type" value="Genomic_DNA"/>
</dbReference>
<dbReference type="Proteomes" id="UP000002975">
    <property type="component" value="Unassembled WGS sequence"/>
</dbReference>
<gene>
    <name evidence="1" type="ORF">FSBG_00187</name>
</gene>